<feature type="transmembrane region" description="Helical" evidence="10">
    <location>
        <begin position="200"/>
        <end position="217"/>
    </location>
</feature>
<dbReference type="Pfam" id="PF00001">
    <property type="entry name" value="7tm_1"/>
    <property type="match status" value="1"/>
</dbReference>
<dbReference type="GO" id="GO:0016493">
    <property type="term" value="F:C-C chemokine receptor activity"/>
    <property type="evidence" value="ECO:0007669"/>
    <property type="project" value="InterPro"/>
</dbReference>
<feature type="transmembrane region" description="Helical" evidence="10">
    <location>
        <begin position="278"/>
        <end position="301"/>
    </location>
</feature>
<dbReference type="RefSeq" id="XP_051029580.1">
    <property type="nucleotide sequence ID" value="XM_051173623.1"/>
</dbReference>
<keyword evidence="8 9" id="KW-0807">Transducer</keyword>
<evidence type="ECO:0000313" key="12">
    <source>
        <dbReference type="EMBL" id="CAH6777554.1"/>
    </source>
</evidence>
<comment type="caution">
    <text evidence="12">The sequence shown here is derived from an EMBL/GenBank/DDBJ whole genome shotgun (WGS) entry which is preliminary data.</text>
</comment>
<dbReference type="GO" id="GO:0009897">
    <property type="term" value="C:external side of plasma membrane"/>
    <property type="evidence" value="ECO:0007669"/>
    <property type="project" value="TreeGrafter"/>
</dbReference>
<keyword evidence="2" id="KW-1003">Cell membrane</keyword>
<dbReference type="CTD" id="1237"/>
<name>A0AAU9YS94_PHORO</name>
<keyword evidence="13" id="KW-1185">Reference proteome</keyword>
<organism evidence="12 13">
    <name type="scientific">Phodopus roborovskii</name>
    <name type="common">Roborovski's desert hamster</name>
    <name type="synonym">Cricetulus roborovskii</name>
    <dbReference type="NCBI Taxonomy" id="109678"/>
    <lineage>
        <taxon>Eukaryota</taxon>
        <taxon>Metazoa</taxon>
        <taxon>Chordata</taxon>
        <taxon>Craniata</taxon>
        <taxon>Vertebrata</taxon>
        <taxon>Euteleostomi</taxon>
        <taxon>Mammalia</taxon>
        <taxon>Eutheria</taxon>
        <taxon>Euarchontoglires</taxon>
        <taxon>Glires</taxon>
        <taxon>Rodentia</taxon>
        <taxon>Myomorpha</taxon>
        <taxon>Muroidea</taxon>
        <taxon>Cricetidae</taxon>
        <taxon>Cricetinae</taxon>
        <taxon>Phodopus</taxon>
    </lineage>
</organism>
<keyword evidence="6 10" id="KW-0472">Membrane</keyword>
<feature type="domain" description="G-protein coupled receptors family 1 profile" evidence="11">
    <location>
        <begin position="50"/>
        <end position="298"/>
    </location>
</feature>
<evidence type="ECO:0000256" key="2">
    <source>
        <dbReference type="ARBA" id="ARBA00022475"/>
    </source>
</evidence>
<dbReference type="InterPro" id="IPR000355">
    <property type="entry name" value="Chemokine_rcpt"/>
</dbReference>
<keyword evidence="3 9" id="KW-0812">Transmembrane</keyword>
<evidence type="ECO:0000259" key="11">
    <source>
        <dbReference type="PROSITE" id="PS50262"/>
    </source>
</evidence>
<comment type="subcellular location">
    <subcellularLocation>
        <location evidence="1">Cell membrane</location>
        <topology evidence="1">Multi-pass membrane protein</topology>
    </subcellularLocation>
</comment>
<dbReference type="InterPro" id="IPR000276">
    <property type="entry name" value="GPCR_Rhodpsn"/>
</dbReference>
<dbReference type="PRINTS" id="PR00237">
    <property type="entry name" value="GPCRRHODOPSN"/>
</dbReference>
<dbReference type="Proteomes" id="UP001152836">
    <property type="component" value="Unassembled WGS sequence"/>
</dbReference>
<dbReference type="GO" id="GO:0007204">
    <property type="term" value="P:positive regulation of cytosolic calcium ion concentration"/>
    <property type="evidence" value="ECO:0007669"/>
    <property type="project" value="InterPro"/>
</dbReference>
<evidence type="ECO:0000256" key="3">
    <source>
        <dbReference type="ARBA" id="ARBA00022692"/>
    </source>
</evidence>
<feature type="transmembrane region" description="Helical" evidence="10">
    <location>
        <begin position="237"/>
        <end position="258"/>
    </location>
</feature>
<evidence type="ECO:0000256" key="5">
    <source>
        <dbReference type="ARBA" id="ARBA00023040"/>
    </source>
</evidence>
<proteinExistence type="inferred from homology"/>
<dbReference type="InterPro" id="IPR050119">
    <property type="entry name" value="CCR1-9-like"/>
</dbReference>
<keyword evidence="5 9" id="KW-0297">G-protein coupled receptor</keyword>
<evidence type="ECO:0000256" key="10">
    <source>
        <dbReference type="SAM" id="Phobius"/>
    </source>
</evidence>
<evidence type="ECO:0000256" key="4">
    <source>
        <dbReference type="ARBA" id="ARBA00022989"/>
    </source>
</evidence>
<feature type="transmembrane region" description="Helical" evidence="10">
    <location>
        <begin position="37"/>
        <end position="59"/>
    </location>
</feature>
<dbReference type="GeneID" id="127213294"/>
<evidence type="ECO:0000256" key="8">
    <source>
        <dbReference type="ARBA" id="ARBA00023224"/>
    </source>
</evidence>
<evidence type="ECO:0000256" key="9">
    <source>
        <dbReference type="RuleBase" id="RU000688"/>
    </source>
</evidence>
<dbReference type="PANTHER" id="PTHR10489:SF627">
    <property type="entry name" value="C-C CHEMOKINE RECEPTOR TYPE 8"/>
    <property type="match status" value="1"/>
</dbReference>
<dbReference type="GO" id="GO:0019722">
    <property type="term" value="P:calcium-mediated signaling"/>
    <property type="evidence" value="ECO:0007669"/>
    <property type="project" value="TreeGrafter"/>
</dbReference>
<dbReference type="PANTHER" id="PTHR10489">
    <property type="entry name" value="CELL ADHESION MOLECULE"/>
    <property type="match status" value="1"/>
</dbReference>
<evidence type="ECO:0000313" key="13">
    <source>
        <dbReference type="Proteomes" id="UP001152836"/>
    </source>
</evidence>
<gene>
    <name evidence="12" type="primary">Ccr8</name>
    <name evidence="12" type="ORF">PHOROB_LOCUS1459</name>
</gene>
<dbReference type="AlphaFoldDB" id="A0AAU9YS94"/>
<dbReference type="GO" id="GO:0006955">
    <property type="term" value="P:immune response"/>
    <property type="evidence" value="ECO:0007669"/>
    <property type="project" value="InterPro"/>
</dbReference>
<dbReference type="PRINTS" id="PR00657">
    <property type="entry name" value="CCCHEMOKINER"/>
</dbReference>
<dbReference type="PROSITE" id="PS00237">
    <property type="entry name" value="G_PROTEIN_RECEP_F1_1"/>
    <property type="match status" value="1"/>
</dbReference>
<dbReference type="InterPro" id="IPR017452">
    <property type="entry name" value="GPCR_Rhodpsn_7TM"/>
</dbReference>
<evidence type="ECO:0000256" key="6">
    <source>
        <dbReference type="ARBA" id="ARBA00023136"/>
    </source>
</evidence>
<keyword evidence="7 9" id="KW-0675">Receptor</keyword>
<dbReference type="GO" id="GO:0060326">
    <property type="term" value="P:cell chemotaxis"/>
    <property type="evidence" value="ECO:0007669"/>
    <property type="project" value="TreeGrafter"/>
</dbReference>
<evidence type="ECO:0000256" key="1">
    <source>
        <dbReference type="ARBA" id="ARBA00004651"/>
    </source>
</evidence>
<feature type="transmembrane region" description="Helical" evidence="10">
    <location>
        <begin position="71"/>
        <end position="89"/>
    </location>
</feature>
<protein>
    <submittedName>
        <fullName evidence="12">Ccr8 protein</fullName>
    </submittedName>
</protein>
<comment type="similarity">
    <text evidence="9">Belongs to the G-protein coupled receptor 1 family.</text>
</comment>
<dbReference type="SUPFAM" id="SSF81321">
    <property type="entry name" value="Family A G protein-coupled receptor-like"/>
    <property type="match status" value="1"/>
</dbReference>
<feature type="transmembrane region" description="Helical" evidence="10">
    <location>
        <begin position="147"/>
        <end position="170"/>
    </location>
</feature>
<keyword evidence="4 10" id="KW-1133">Transmembrane helix</keyword>
<dbReference type="FunFam" id="1.20.1070.10:FF:000026">
    <property type="entry name" value="C-C chemokine receptor type 5"/>
    <property type="match status" value="1"/>
</dbReference>
<dbReference type="Gene3D" id="1.20.1070.10">
    <property type="entry name" value="Rhodopsin 7-helix transmembrane proteins"/>
    <property type="match status" value="1"/>
</dbReference>
<dbReference type="EMBL" id="CALSGD010000279">
    <property type="protein sequence ID" value="CAH6777554.1"/>
    <property type="molecule type" value="Genomic_DNA"/>
</dbReference>
<dbReference type="PROSITE" id="PS50262">
    <property type="entry name" value="G_PROTEIN_RECEP_F1_2"/>
    <property type="match status" value="1"/>
</dbReference>
<evidence type="ECO:0000256" key="7">
    <source>
        <dbReference type="ARBA" id="ARBA00023170"/>
    </source>
</evidence>
<dbReference type="KEGG" id="prob:127213294"/>
<reference evidence="12" key="1">
    <citation type="submission" date="2022-06" db="EMBL/GenBank/DDBJ databases">
        <authorList>
            <person name="Andreotti S."/>
            <person name="Wyler E."/>
        </authorList>
    </citation>
    <scope>NUCLEOTIDE SEQUENCE</scope>
</reference>
<dbReference type="InterPro" id="IPR004068">
    <property type="entry name" value="Chemokine_CCR8"/>
</dbReference>
<dbReference type="PRINTS" id="PR01530">
    <property type="entry name" value="CHEMOKINER8"/>
</dbReference>
<accession>A0AAU9YS94</accession>
<feature type="transmembrane region" description="Helical" evidence="10">
    <location>
        <begin position="109"/>
        <end position="127"/>
    </location>
</feature>
<sequence>MDYTLEPNVTITDYYPDDFAILCDTELILRGGKLHLAIFYCILFVLGLLGNSLVILVLVACKKLRSITDIYLLNLAVSDLLFVFSVPFQTHYLLDQWVFGAVMCKVVSGFYYIGFFSSMFFITLMSVDRYLAIVHAVYAIKVRTARVGMALSLLVWLIAIAATIPLLVFYQVASDDGVLQCFPFYDNQSLRWKLSVHFEVNILGLFLPFAVLLFCYVRILHQLRACQNHNRTRAVKLVLIVVIATLLFWVPFNVVLFLTSLHDLHVLDGCAMSQRLALATHVTEVISFTHCCVNPVIYAFIGEKFKKNLASVFHKSCSHIFLYIGRQVPLGGWERQLSSNQRSSHSSTLDYIL</sequence>
<dbReference type="GO" id="GO:0019957">
    <property type="term" value="F:C-C chemokine binding"/>
    <property type="evidence" value="ECO:0007669"/>
    <property type="project" value="TreeGrafter"/>
</dbReference>